<dbReference type="InterPro" id="IPR006671">
    <property type="entry name" value="Cyclin_N"/>
</dbReference>
<evidence type="ECO:0000256" key="5">
    <source>
        <dbReference type="ARBA" id="ARBA00026042"/>
    </source>
</evidence>
<dbReference type="GO" id="GO:0006357">
    <property type="term" value="P:regulation of transcription by RNA polymerase II"/>
    <property type="evidence" value="ECO:0007669"/>
    <property type="project" value="InterPro"/>
</dbReference>
<dbReference type="SUPFAM" id="SSF47954">
    <property type="entry name" value="Cyclin-like"/>
    <property type="match status" value="2"/>
</dbReference>
<dbReference type="InterPro" id="IPR043198">
    <property type="entry name" value="Cyclin/Ssn8"/>
</dbReference>
<feature type="domain" description="Cyclin-like" evidence="7">
    <location>
        <begin position="60"/>
        <end position="148"/>
    </location>
</feature>
<sequence>MFHSSTQKSHWLFQHRQQLTRQRAETNASFCRKYSDAAISKECQFLTPTEEESVCLYYMKKLFEFCNVFRPPVPRGVLGTAGAYFKRFYLLTSVMDYHPKEIFLSCAYLAFKIEEYNVSLDEFVYMLSPELRQSSSEMILNNELMMLKRLKFHLTIHSPFRPLEGFLIDMKTRSSIPNVERLRKEADSFLMSSLYSDVLFLYPPSQIALAALYYASTVIEVDISSYIKVQLADTIEQGSKLAYTLQGICDIVRTVFVPESSQEIAHILQRLEKCSRVVLVSPPTNSKRKSDEVSEVVLRKKIKEEHDVEETGLTSLTGFGSLT</sequence>
<dbReference type="InterPro" id="IPR031658">
    <property type="entry name" value="Cyclin_C_2"/>
</dbReference>
<dbReference type="GO" id="GO:0016538">
    <property type="term" value="F:cyclin-dependent protein serine/threonine kinase regulator activity"/>
    <property type="evidence" value="ECO:0007669"/>
    <property type="project" value="InterPro"/>
</dbReference>
<evidence type="ECO:0000313" key="8">
    <source>
        <dbReference type="EnsemblMetazoa" id="Aqu2.1.28787_001"/>
    </source>
</evidence>
<dbReference type="InParanoid" id="A0A1X7UMZ2"/>
<dbReference type="Pfam" id="PF00134">
    <property type="entry name" value="Cyclin_N"/>
    <property type="match status" value="1"/>
</dbReference>
<dbReference type="Gene3D" id="1.10.472.10">
    <property type="entry name" value="Cyclin-like"/>
    <property type="match status" value="2"/>
</dbReference>
<evidence type="ECO:0000256" key="2">
    <source>
        <dbReference type="ARBA" id="ARBA00019496"/>
    </source>
</evidence>
<dbReference type="Pfam" id="PF16899">
    <property type="entry name" value="Cyclin_C_2"/>
    <property type="match status" value="1"/>
</dbReference>
<evidence type="ECO:0000256" key="6">
    <source>
        <dbReference type="RuleBase" id="RU000383"/>
    </source>
</evidence>
<dbReference type="CDD" id="cd20525">
    <property type="entry name" value="CYCLIN_CCNH_rpt2"/>
    <property type="match status" value="1"/>
</dbReference>
<comment type="subunit">
    <text evidence="5">Associates primarily with CDK7 and MAT1 to form the CAK complex. CAK can further associate with the core-TFIIH to form the TFIIH basal transcription factor.</text>
</comment>
<dbReference type="CDD" id="cd20524">
    <property type="entry name" value="CYCLIN_CCNH_rpt1"/>
    <property type="match status" value="1"/>
</dbReference>
<protein>
    <recommendedName>
        <fullName evidence="2">Cyclin-H</fullName>
    </recommendedName>
</protein>
<dbReference type="KEGG" id="aqu:100633811"/>
<dbReference type="SMART" id="SM00385">
    <property type="entry name" value="CYCLIN"/>
    <property type="match status" value="2"/>
</dbReference>
<dbReference type="OMA" id="FRVEQNT"/>
<dbReference type="EnsemblMetazoa" id="Aqu2.1.28787_001">
    <property type="protein sequence ID" value="Aqu2.1.28787_001"/>
    <property type="gene ID" value="Aqu2.1.28787"/>
</dbReference>
<dbReference type="EnsemblMetazoa" id="XM_019997851.1">
    <property type="protein sequence ID" value="XP_019853410.1"/>
    <property type="gene ID" value="LOC100633811"/>
</dbReference>
<dbReference type="STRING" id="400682.A0A1X7UMZ2"/>
<organism evidence="8">
    <name type="scientific">Amphimedon queenslandica</name>
    <name type="common">Sponge</name>
    <dbReference type="NCBI Taxonomy" id="400682"/>
    <lineage>
        <taxon>Eukaryota</taxon>
        <taxon>Metazoa</taxon>
        <taxon>Porifera</taxon>
        <taxon>Demospongiae</taxon>
        <taxon>Heteroscleromorpha</taxon>
        <taxon>Haplosclerida</taxon>
        <taxon>Niphatidae</taxon>
        <taxon>Amphimedon</taxon>
    </lineage>
</organism>
<dbReference type="GO" id="GO:0006351">
    <property type="term" value="P:DNA-templated transcription"/>
    <property type="evidence" value="ECO:0007669"/>
    <property type="project" value="InterPro"/>
</dbReference>
<dbReference type="OrthoDB" id="340962at2759"/>
<dbReference type="Proteomes" id="UP000007879">
    <property type="component" value="Unassembled WGS sequence"/>
</dbReference>
<dbReference type="NCBIfam" id="TIGR00569">
    <property type="entry name" value="ccl1"/>
    <property type="match status" value="1"/>
</dbReference>
<dbReference type="AlphaFoldDB" id="A0A1X7UMZ2"/>
<gene>
    <name evidence="8" type="primary">100633811</name>
</gene>
<feature type="domain" description="Cyclin-like" evidence="7">
    <location>
        <begin position="165"/>
        <end position="257"/>
    </location>
</feature>
<dbReference type="eggNOG" id="KOG2496">
    <property type="taxonomic scope" value="Eukaryota"/>
</dbReference>
<dbReference type="InterPro" id="IPR013763">
    <property type="entry name" value="Cyclin-like_dom"/>
</dbReference>
<dbReference type="GO" id="GO:0070985">
    <property type="term" value="C:transcription factor TFIIK complex"/>
    <property type="evidence" value="ECO:0007669"/>
    <property type="project" value="InterPro"/>
</dbReference>
<name>A0A1X7UMZ2_AMPQE</name>
<evidence type="ECO:0000259" key="7">
    <source>
        <dbReference type="SMART" id="SM00385"/>
    </source>
</evidence>
<evidence type="ECO:0000313" key="9">
    <source>
        <dbReference type="Proteomes" id="UP000007879"/>
    </source>
</evidence>
<reference evidence="9" key="1">
    <citation type="journal article" date="2010" name="Nature">
        <title>The Amphimedon queenslandica genome and the evolution of animal complexity.</title>
        <authorList>
            <person name="Srivastava M."/>
            <person name="Simakov O."/>
            <person name="Chapman J."/>
            <person name="Fahey B."/>
            <person name="Gauthier M.E."/>
            <person name="Mitros T."/>
            <person name="Richards G.S."/>
            <person name="Conaco C."/>
            <person name="Dacre M."/>
            <person name="Hellsten U."/>
            <person name="Larroux C."/>
            <person name="Putnam N.H."/>
            <person name="Stanke M."/>
            <person name="Adamska M."/>
            <person name="Darling A."/>
            <person name="Degnan S.M."/>
            <person name="Oakley T.H."/>
            <person name="Plachetzki D.C."/>
            <person name="Zhai Y."/>
            <person name="Adamski M."/>
            <person name="Calcino A."/>
            <person name="Cummins S.F."/>
            <person name="Goodstein D.M."/>
            <person name="Harris C."/>
            <person name="Jackson D.J."/>
            <person name="Leys S.P."/>
            <person name="Shu S."/>
            <person name="Woodcroft B.J."/>
            <person name="Vervoort M."/>
            <person name="Kosik K.S."/>
            <person name="Manning G."/>
            <person name="Degnan B.M."/>
            <person name="Rokhsar D.S."/>
        </authorList>
    </citation>
    <scope>NUCLEOTIDE SEQUENCE [LARGE SCALE GENOMIC DNA]</scope>
</reference>
<reference evidence="8" key="2">
    <citation type="submission" date="2017-05" db="UniProtKB">
        <authorList>
            <consortium name="EnsemblMetazoa"/>
        </authorList>
    </citation>
    <scope>IDENTIFICATION</scope>
</reference>
<proteinExistence type="inferred from homology"/>
<accession>A0A1X7UMZ2</accession>
<keyword evidence="9" id="KW-1185">Reference proteome</keyword>
<dbReference type="InterPro" id="IPR036915">
    <property type="entry name" value="Cyclin-like_sf"/>
</dbReference>
<comment type="function">
    <text evidence="4">Regulates CDK7, the catalytic subunit of the CDK-activating kinase (CAK) enzymatic complex. CAK activates the cyclin-associated kinases CDK1, CDK2, CDK4 and CDK6 by threonine phosphorylation. CAK complexed to the core-TFIIH basal transcription factor activates RNA polymerase II by serine phosphorylation of the repetitive C-terminal domain (CTD) of its large subunit (POLR2A), allowing its escape from the promoter and elongation of the transcripts. Involved in cell cycle control and in RNA transcription by RNA polymerase II. Its expression and activity are constant throughout the cell cycle.</text>
</comment>
<comment type="similarity">
    <text evidence="1">Belongs to the cyclin family. Cyclin C subfamily.</text>
</comment>
<keyword evidence="3 6" id="KW-0195">Cyclin</keyword>
<evidence type="ECO:0000256" key="1">
    <source>
        <dbReference type="ARBA" id="ARBA00008638"/>
    </source>
</evidence>
<dbReference type="PANTHER" id="PTHR10026">
    <property type="entry name" value="CYCLIN"/>
    <property type="match status" value="1"/>
</dbReference>
<evidence type="ECO:0000256" key="3">
    <source>
        <dbReference type="ARBA" id="ARBA00023127"/>
    </source>
</evidence>
<dbReference type="InterPro" id="IPR027081">
    <property type="entry name" value="CyclinH/Ccl1"/>
</dbReference>
<evidence type="ECO:0000256" key="4">
    <source>
        <dbReference type="ARBA" id="ARBA00025343"/>
    </source>
</evidence>